<dbReference type="GO" id="GO:0004617">
    <property type="term" value="F:phosphoglycerate dehydrogenase activity"/>
    <property type="evidence" value="ECO:0007669"/>
    <property type="project" value="TreeGrafter"/>
</dbReference>
<gene>
    <name evidence="6" type="ORF">CHLNCDRAFT_143308</name>
</gene>
<dbReference type="Pfam" id="PF00389">
    <property type="entry name" value="2-Hacid_dh"/>
    <property type="match status" value="1"/>
</dbReference>
<feature type="domain" description="D-isomer specific 2-hydroxyacid dehydrogenase NAD-binding" evidence="5">
    <location>
        <begin position="101"/>
        <end position="165"/>
    </location>
</feature>
<protein>
    <recommendedName>
        <fullName evidence="8">D-isomer specific 2-hydroxyacid dehydrogenase NAD-binding domain-containing protein</fullName>
    </recommendedName>
</protein>
<dbReference type="GeneID" id="17356810"/>
<organism evidence="7">
    <name type="scientific">Chlorella variabilis</name>
    <name type="common">Green alga</name>
    <dbReference type="NCBI Taxonomy" id="554065"/>
    <lineage>
        <taxon>Eukaryota</taxon>
        <taxon>Viridiplantae</taxon>
        <taxon>Chlorophyta</taxon>
        <taxon>core chlorophytes</taxon>
        <taxon>Trebouxiophyceae</taxon>
        <taxon>Chlorellales</taxon>
        <taxon>Chlorellaceae</taxon>
        <taxon>Chlorella clade</taxon>
        <taxon>Chlorella</taxon>
    </lineage>
</organism>
<feature type="domain" description="D-isomer specific 2-hydroxyacid dehydrogenase catalytic" evidence="4">
    <location>
        <begin position="19"/>
        <end position="318"/>
    </location>
</feature>
<evidence type="ECO:0008006" key="8">
    <source>
        <dbReference type="Google" id="ProtNLM"/>
    </source>
</evidence>
<evidence type="ECO:0000259" key="5">
    <source>
        <dbReference type="Pfam" id="PF02826"/>
    </source>
</evidence>
<evidence type="ECO:0000259" key="4">
    <source>
        <dbReference type="Pfam" id="PF00389"/>
    </source>
</evidence>
<proteinExistence type="inferred from homology"/>
<dbReference type="KEGG" id="cvr:CHLNCDRAFT_143308"/>
<feature type="domain" description="D-isomer specific 2-hydroxyacid dehydrogenase NAD-binding" evidence="5">
    <location>
        <begin position="209"/>
        <end position="286"/>
    </location>
</feature>
<evidence type="ECO:0000313" key="6">
    <source>
        <dbReference type="EMBL" id="EFN57851.1"/>
    </source>
</evidence>
<dbReference type="InterPro" id="IPR029753">
    <property type="entry name" value="D-isomer_DH_CS"/>
</dbReference>
<name>E1Z9X8_CHLVA</name>
<keyword evidence="1 2" id="KW-0560">Oxidoreductase</keyword>
<comment type="similarity">
    <text evidence="2">Belongs to the D-isomer specific 2-hydroxyacid dehydrogenase family.</text>
</comment>
<dbReference type="SUPFAM" id="SSF51735">
    <property type="entry name" value="NAD(P)-binding Rossmann-fold domains"/>
    <property type="match status" value="1"/>
</dbReference>
<dbReference type="PANTHER" id="PTHR42938:SF25">
    <property type="entry name" value="D-ISOMER SPECIFIC 2-HYDROXYACID DEHYDROGENASE FAMILY PROTEIN"/>
    <property type="match status" value="1"/>
</dbReference>
<dbReference type="PROSITE" id="PS00671">
    <property type="entry name" value="D_2_HYDROXYACID_DH_3"/>
    <property type="match status" value="1"/>
</dbReference>
<evidence type="ECO:0000256" key="1">
    <source>
        <dbReference type="ARBA" id="ARBA00023002"/>
    </source>
</evidence>
<dbReference type="OrthoDB" id="9991913at2759"/>
<dbReference type="SUPFAM" id="SSF52283">
    <property type="entry name" value="Formate/glycerate dehydrogenase catalytic domain-like"/>
    <property type="match status" value="1"/>
</dbReference>
<dbReference type="InterPro" id="IPR006139">
    <property type="entry name" value="D-isomer_2_OHA_DH_cat_dom"/>
</dbReference>
<keyword evidence="7" id="KW-1185">Reference proteome</keyword>
<dbReference type="InterPro" id="IPR036291">
    <property type="entry name" value="NAD(P)-bd_dom_sf"/>
</dbReference>
<dbReference type="OMA" id="MRIACYG"/>
<dbReference type="AlphaFoldDB" id="E1Z9X8"/>
<evidence type="ECO:0000313" key="7">
    <source>
        <dbReference type="Proteomes" id="UP000008141"/>
    </source>
</evidence>
<evidence type="ECO:0000256" key="2">
    <source>
        <dbReference type="RuleBase" id="RU003719"/>
    </source>
</evidence>
<sequence>MHFGFQFTKEALQHEPGVEVVQCDRSQLAHELMGADVAVPLMARLDAQLLRSARRLKLIIQYGVGVEGIDMPSATELGIWVSNIPSAGTGNAASCAEHAIYLMLATLRYHNAMADSIRERRLGVPLGQTLLGKTVLLVGFGNIAKELAVRLKPFGVRATALRRRPWGSSKPAAPLPQQDGEGAPWAADGSQQQPAQQQQGSELEAAAEADEHNRGMIGAEFLSHCKPGVRIVNVARGGLLDYEAVRQGLSSGRITGLGLDVQEQEPVDPQHWLAQHPSVILTPHIAGVTEMSYRSMAEVVAAAVLRLRHGQAPRRRLNDPAHPRALDWLT</sequence>
<dbReference type="EMBL" id="GL433839">
    <property type="protein sequence ID" value="EFN57851.1"/>
    <property type="molecule type" value="Genomic_DNA"/>
</dbReference>
<dbReference type="InParanoid" id="E1Z9X8"/>
<evidence type="ECO:0000256" key="3">
    <source>
        <dbReference type="SAM" id="MobiDB-lite"/>
    </source>
</evidence>
<reference evidence="6 7" key="1">
    <citation type="journal article" date="2010" name="Plant Cell">
        <title>The Chlorella variabilis NC64A genome reveals adaptation to photosymbiosis, coevolution with viruses, and cryptic sex.</title>
        <authorList>
            <person name="Blanc G."/>
            <person name="Duncan G."/>
            <person name="Agarkova I."/>
            <person name="Borodovsky M."/>
            <person name="Gurnon J."/>
            <person name="Kuo A."/>
            <person name="Lindquist E."/>
            <person name="Lucas S."/>
            <person name="Pangilinan J."/>
            <person name="Polle J."/>
            <person name="Salamov A."/>
            <person name="Terry A."/>
            <person name="Yamada T."/>
            <person name="Dunigan D.D."/>
            <person name="Grigoriev I.V."/>
            <person name="Claverie J.M."/>
            <person name="Van Etten J.L."/>
        </authorList>
    </citation>
    <scope>NUCLEOTIDE SEQUENCE [LARGE SCALE GENOMIC DNA]</scope>
    <source>
        <strain evidence="6 7">NC64A</strain>
    </source>
</reference>
<dbReference type="Gene3D" id="3.40.50.720">
    <property type="entry name" value="NAD(P)-binding Rossmann-like Domain"/>
    <property type="match status" value="4"/>
</dbReference>
<dbReference type="FunCoup" id="E1Z9X8">
    <property type="interactions" value="61"/>
</dbReference>
<dbReference type="Proteomes" id="UP000008141">
    <property type="component" value="Unassembled WGS sequence"/>
</dbReference>
<accession>E1Z9X8</accession>
<dbReference type="GO" id="GO:0051287">
    <property type="term" value="F:NAD binding"/>
    <property type="evidence" value="ECO:0007669"/>
    <property type="project" value="InterPro"/>
</dbReference>
<dbReference type="Pfam" id="PF02826">
    <property type="entry name" value="2-Hacid_dh_C"/>
    <property type="match status" value="2"/>
</dbReference>
<dbReference type="eggNOG" id="KOG0069">
    <property type="taxonomic scope" value="Eukaryota"/>
</dbReference>
<dbReference type="STRING" id="554065.E1Z9X8"/>
<dbReference type="PANTHER" id="PTHR42938">
    <property type="entry name" value="FORMATE DEHYDROGENASE 1"/>
    <property type="match status" value="1"/>
</dbReference>
<dbReference type="RefSeq" id="XP_005849953.1">
    <property type="nucleotide sequence ID" value="XM_005849891.1"/>
</dbReference>
<feature type="region of interest" description="Disordered" evidence="3">
    <location>
        <begin position="165"/>
        <end position="209"/>
    </location>
</feature>
<dbReference type="InterPro" id="IPR006140">
    <property type="entry name" value="D-isomer_DH_NAD-bd"/>
</dbReference>